<dbReference type="AlphaFoldDB" id="A0A2K1DVX8"/>
<evidence type="ECO:0000259" key="1">
    <source>
        <dbReference type="Pfam" id="PF01551"/>
    </source>
</evidence>
<dbReference type="PANTHER" id="PTHR21666">
    <property type="entry name" value="PEPTIDASE-RELATED"/>
    <property type="match status" value="1"/>
</dbReference>
<dbReference type="Gene3D" id="2.70.70.10">
    <property type="entry name" value="Glucose Permease (Domain IIA)"/>
    <property type="match status" value="1"/>
</dbReference>
<dbReference type="InterPro" id="IPR011055">
    <property type="entry name" value="Dup_hybrid_motif"/>
</dbReference>
<comment type="caution">
    <text evidence="2">The sequence shown here is derived from an EMBL/GenBank/DDBJ whole genome shotgun (WGS) entry which is preliminary data.</text>
</comment>
<dbReference type="EMBL" id="POWF01000011">
    <property type="protein sequence ID" value="PNQ72129.1"/>
    <property type="molecule type" value="Genomic_DNA"/>
</dbReference>
<proteinExistence type="predicted"/>
<name>A0A2K1DVX8_9FLAO</name>
<dbReference type="Pfam" id="PF01551">
    <property type="entry name" value="Peptidase_M23"/>
    <property type="match status" value="1"/>
</dbReference>
<dbReference type="GO" id="GO:0004222">
    <property type="term" value="F:metalloendopeptidase activity"/>
    <property type="evidence" value="ECO:0007669"/>
    <property type="project" value="TreeGrafter"/>
</dbReference>
<protein>
    <submittedName>
        <fullName evidence="2">Peptidase M23</fullName>
    </submittedName>
</protein>
<dbReference type="CDD" id="cd12797">
    <property type="entry name" value="M23_peptidase"/>
    <property type="match status" value="1"/>
</dbReference>
<evidence type="ECO:0000313" key="3">
    <source>
        <dbReference type="Proteomes" id="UP000236641"/>
    </source>
</evidence>
<dbReference type="InterPro" id="IPR016047">
    <property type="entry name" value="M23ase_b-sheet_dom"/>
</dbReference>
<dbReference type="Proteomes" id="UP000236641">
    <property type="component" value="Unassembled WGS sequence"/>
</dbReference>
<keyword evidence="3" id="KW-1185">Reference proteome</keyword>
<dbReference type="OrthoDB" id="9801052at2"/>
<dbReference type="InterPro" id="IPR050570">
    <property type="entry name" value="Cell_wall_metabolism_enzyme"/>
</dbReference>
<dbReference type="SUPFAM" id="SSF51261">
    <property type="entry name" value="Duplicated hybrid motif"/>
    <property type="match status" value="1"/>
</dbReference>
<accession>A0A2K1DVX8</accession>
<evidence type="ECO:0000313" key="2">
    <source>
        <dbReference type="EMBL" id="PNQ72129.1"/>
    </source>
</evidence>
<dbReference type="PANTHER" id="PTHR21666:SF270">
    <property type="entry name" value="MUREIN HYDROLASE ACTIVATOR ENVC"/>
    <property type="match status" value="1"/>
</dbReference>
<reference evidence="2 3" key="1">
    <citation type="submission" date="2018-01" db="EMBL/GenBank/DDBJ databases">
        <title>The draft genome of Hanstruepera neustonica JCM19743.</title>
        <authorList>
            <person name="He R.-H."/>
            <person name="Du Z.-J."/>
        </authorList>
    </citation>
    <scope>NUCLEOTIDE SEQUENCE [LARGE SCALE GENOMIC DNA]</scope>
    <source>
        <strain evidence="2 3">JCM19743</strain>
    </source>
</reference>
<feature type="domain" description="M23ase beta-sheet core" evidence="1">
    <location>
        <begin position="97"/>
        <end position="195"/>
    </location>
</feature>
<gene>
    <name evidence="2" type="ORF">C1T31_13575</name>
</gene>
<organism evidence="2 3">
    <name type="scientific">Hanstruepera neustonica</name>
    <dbReference type="NCBI Taxonomy" id="1445657"/>
    <lineage>
        <taxon>Bacteria</taxon>
        <taxon>Pseudomonadati</taxon>
        <taxon>Bacteroidota</taxon>
        <taxon>Flavobacteriia</taxon>
        <taxon>Flavobacteriales</taxon>
        <taxon>Flavobacteriaceae</taxon>
        <taxon>Hanstruepera</taxon>
    </lineage>
</organism>
<sequence>MSSHDFLSTLSSFSSNPCFVLDKAIPLQKYVPIDLSVNNHHLDSFNLESSVAWEAYITNYCKVRNAQVAFGGYLEKRNIYKRSNHFNAAHLDSERNIHLGIDLWTSVETPIFVPLDGVIHSYANNTNFGDYGPTIILKHEINGFTFHTLYGHLSMESIENKKIGQVYKTGDHLATLGSSAVNGDYAPHLHFQIIIDIENYHGDYPGVCSQSNVTHYQTNCPDPNLLLRLA</sequence>
<dbReference type="RefSeq" id="WP_103053061.1">
    <property type="nucleotide sequence ID" value="NZ_POWF01000011.1"/>
</dbReference>